<evidence type="ECO:0008006" key="4">
    <source>
        <dbReference type="Google" id="ProtNLM"/>
    </source>
</evidence>
<feature type="transmembrane region" description="Helical" evidence="1">
    <location>
        <begin position="20"/>
        <end position="41"/>
    </location>
</feature>
<dbReference type="EMBL" id="UAPR01000017">
    <property type="protein sequence ID" value="SPT56520.1"/>
    <property type="molecule type" value="Genomic_DNA"/>
</dbReference>
<dbReference type="Proteomes" id="UP000250192">
    <property type="component" value="Unassembled WGS sequence"/>
</dbReference>
<feature type="transmembrane region" description="Helical" evidence="1">
    <location>
        <begin position="50"/>
        <end position="72"/>
    </location>
</feature>
<name>A0A2X0ULJ4_9ACTO</name>
<protein>
    <recommendedName>
        <fullName evidence="4">Polysaccharide transporter</fullName>
    </recommendedName>
</protein>
<feature type="transmembrane region" description="Helical" evidence="1">
    <location>
        <begin position="114"/>
        <end position="132"/>
    </location>
</feature>
<accession>A0A2X0ULJ4</accession>
<keyword evidence="3" id="KW-1185">Reference proteome</keyword>
<feature type="transmembrane region" description="Helical" evidence="1">
    <location>
        <begin position="78"/>
        <end position="102"/>
    </location>
</feature>
<organism evidence="2 3">
    <name type="scientific">Schaalia odontolytica</name>
    <dbReference type="NCBI Taxonomy" id="1660"/>
    <lineage>
        <taxon>Bacteria</taxon>
        <taxon>Bacillati</taxon>
        <taxon>Actinomycetota</taxon>
        <taxon>Actinomycetes</taxon>
        <taxon>Actinomycetales</taxon>
        <taxon>Actinomycetaceae</taxon>
        <taxon>Schaalia</taxon>
    </lineage>
</organism>
<proteinExistence type="predicted"/>
<evidence type="ECO:0000313" key="2">
    <source>
        <dbReference type="EMBL" id="SPT56520.1"/>
    </source>
</evidence>
<keyword evidence="1" id="KW-0812">Transmembrane</keyword>
<feature type="transmembrane region" description="Helical" evidence="1">
    <location>
        <begin position="138"/>
        <end position="159"/>
    </location>
</feature>
<reference evidence="2 3" key="1">
    <citation type="submission" date="2018-06" db="EMBL/GenBank/DDBJ databases">
        <authorList>
            <consortium name="Pathogen Informatics"/>
            <person name="Doyle S."/>
        </authorList>
    </citation>
    <scope>NUCLEOTIDE SEQUENCE [LARGE SCALE GENOMIC DNA]</scope>
    <source>
        <strain evidence="2 3">NCTC9935</strain>
    </source>
</reference>
<sequence>MYLTTPAYGLYGFYYFWPAWLHLVVVALMVVSGGLTLKALVARSAGRPRVYGLGCGFVASLGNLCLSVLAHAEARHVWQLGTVIVIYAVVAVFLVATLVSLWRAGSRGFGWSRAFHLLLTVGVAVFAALEIARRMLFWIPLPVWGAIFLLAVFAAFVLGRNTAPE</sequence>
<dbReference type="RefSeq" id="WP_111824522.1">
    <property type="nucleotide sequence ID" value="NZ_CBDERX010000024.1"/>
</dbReference>
<keyword evidence="1" id="KW-1133">Transmembrane helix</keyword>
<evidence type="ECO:0000256" key="1">
    <source>
        <dbReference type="SAM" id="Phobius"/>
    </source>
</evidence>
<dbReference type="AlphaFoldDB" id="A0A2X0ULJ4"/>
<evidence type="ECO:0000313" key="3">
    <source>
        <dbReference type="Proteomes" id="UP000250192"/>
    </source>
</evidence>
<gene>
    <name evidence="2" type="ORF">NCTC9935_02063</name>
</gene>
<dbReference type="OrthoDB" id="3252503at2"/>
<dbReference type="GeneID" id="93759170"/>
<keyword evidence="1" id="KW-0472">Membrane</keyword>